<dbReference type="KEGG" id="blen:NCTC4824_01786"/>
<dbReference type="RefSeq" id="WP_157419481.1">
    <property type="nucleotide sequence ID" value="NZ_CBCSGM010000001.1"/>
</dbReference>
<keyword evidence="3" id="KW-1185">Reference proteome</keyword>
<sequence length="30" mass="3411">MSNKKMQKIIIYVMLFSMIATTVMAGLSFL</sequence>
<evidence type="ECO:0000313" key="2">
    <source>
        <dbReference type="EMBL" id="SQI56392.1"/>
    </source>
</evidence>
<dbReference type="EMBL" id="LS483476">
    <property type="protein sequence ID" value="SQI56392.1"/>
    <property type="molecule type" value="Genomic_DNA"/>
</dbReference>
<dbReference type="NCBIfam" id="NF033880">
    <property type="entry name" value="Prli42"/>
    <property type="match status" value="1"/>
</dbReference>
<proteinExistence type="predicted"/>
<dbReference type="InterPro" id="IPR049722">
    <property type="entry name" value="Prli42-like"/>
</dbReference>
<keyword evidence="1" id="KW-0472">Membrane</keyword>
<dbReference type="STRING" id="1348624.GCA_001591545_00863"/>
<keyword evidence="1" id="KW-1133">Transmembrane helix</keyword>
<dbReference type="Proteomes" id="UP000249134">
    <property type="component" value="Chromosome 1"/>
</dbReference>
<evidence type="ECO:0000313" key="3">
    <source>
        <dbReference type="Proteomes" id="UP000249134"/>
    </source>
</evidence>
<protein>
    <recommendedName>
        <fullName evidence="4">Stressosome-associated protein Prli42</fullName>
    </recommendedName>
</protein>
<dbReference type="AlphaFoldDB" id="A0A2X4WC01"/>
<accession>A0A2X4WC01</accession>
<feature type="transmembrane region" description="Helical" evidence="1">
    <location>
        <begin position="9"/>
        <end position="29"/>
    </location>
</feature>
<keyword evidence="1" id="KW-0812">Transmembrane</keyword>
<gene>
    <name evidence="2" type="ORF">NCTC4824_01786</name>
</gene>
<reference evidence="2 3" key="1">
    <citation type="submission" date="2018-06" db="EMBL/GenBank/DDBJ databases">
        <authorList>
            <consortium name="Pathogen Informatics"/>
            <person name="Doyle S."/>
        </authorList>
    </citation>
    <scope>NUCLEOTIDE SEQUENCE [LARGE SCALE GENOMIC DNA]</scope>
    <source>
        <strain evidence="2 3">NCTC4824</strain>
    </source>
</reference>
<evidence type="ECO:0000256" key="1">
    <source>
        <dbReference type="SAM" id="Phobius"/>
    </source>
</evidence>
<evidence type="ECO:0008006" key="4">
    <source>
        <dbReference type="Google" id="ProtNLM"/>
    </source>
</evidence>
<organism evidence="2 3">
    <name type="scientific">Lederbergia lenta</name>
    <name type="common">Bacillus lentus</name>
    <dbReference type="NCBI Taxonomy" id="1467"/>
    <lineage>
        <taxon>Bacteria</taxon>
        <taxon>Bacillati</taxon>
        <taxon>Bacillota</taxon>
        <taxon>Bacilli</taxon>
        <taxon>Bacillales</taxon>
        <taxon>Bacillaceae</taxon>
        <taxon>Lederbergia</taxon>
    </lineage>
</organism>
<name>A0A2X4WC01_LEDLE</name>